<name>A0A0U5FKQ8_9PROT</name>
<evidence type="ECO:0000313" key="4">
    <source>
        <dbReference type="Proteomes" id="UP000056109"/>
    </source>
</evidence>
<dbReference type="Proteomes" id="UP000056109">
    <property type="component" value="Chromosome I"/>
</dbReference>
<protein>
    <recommendedName>
        <fullName evidence="2">CAAX prenyl protease 2/Lysostaphin resistance protein A-like domain-containing protein</fullName>
    </recommendedName>
</protein>
<evidence type="ECO:0000256" key="1">
    <source>
        <dbReference type="SAM" id="Phobius"/>
    </source>
</evidence>
<sequence>MRGKIGSVWPAALYFLIIVPLVLSIHNPHVLAHFFTTPVSEGYQKVLVLLDFILTETLMFLTVLAVTVVFAWLDRKDAAFCGLPLQKAGGPRFLYGCALSTISMLLLGVFEYAFGGFHITGWIWPPAITLLITLLSAFWVLLVALTEELWFRGYALAKLEGGMGWWCAAITTSLVFSLCHLHNQGENYSELVLIFLSGMLLCGLRRLSGSLWLGIGAHATADLAGIILGVPGHDMANSPMQIVYLETSGSALINGGENGVMFSLPGIACQFLMMLVPILLVRPSRQHAHGDAVPPSA</sequence>
<evidence type="ECO:0000313" key="3">
    <source>
        <dbReference type="EMBL" id="CEF40397.1"/>
    </source>
</evidence>
<dbReference type="InterPro" id="IPR003675">
    <property type="entry name" value="Rce1/LyrA-like_dom"/>
</dbReference>
<gene>
    <name evidence="3" type="ORF">ASN_1005</name>
</gene>
<feature type="transmembrane region" description="Helical" evidence="1">
    <location>
        <begin position="46"/>
        <end position="73"/>
    </location>
</feature>
<keyword evidence="4" id="KW-1185">Reference proteome</keyword>
<feature type="transmembrane region" description="Helical" evidence="1">
    <location>
        <begin position="93"/>
        <end position="115"/>
    </location>
</feature>
<reference evidence="4" key="1">
    <citation type="submission" date="2014-09" db="EMBL/GenBank/DDBJ databases">
        <authorList>
            <person name="Illeghems K.G."/>
        </authorList>
    </citation>
    <scope>NUCLEOTIDE SEQUENCE [LARGE SCALE GENOMIC DNA]</scope>
    <source>
        <strain evidence="4">108B</strain>
    </source>
</reference>
<keyword evidence="1" id="KW-0472">Membrane</keyword>
<feature type="transmembrane region" description="Helical" evidence="1">
    <location>
        <begin position="7"/>
        <end position="26"/>
    </location>
</feature>
<dbReference type="AlphaFoldDB" id="A0A0U5FKQ8"/>
<proteinExistence type="predicted"/>
<dbReference type="PANTHER" id="PTHR39430:SF1">
    <property type="entry name" value="PROTEASE"/>
    <property type="match status" value="1"/>
</dbReference>
<dbReference type="PANTHER" id="PTHR39430">
    <property type="entry name" value="MEMBRANE-ASSOCIATED PROTEASE-RELATED"/>
    <property type="match status" value="1"/>
</dbReference>
<feature type="transmembrane region" description="Helical" evidence="1">
    <location>
        <begin position="211"/>
        <end position="230"/>
    </location>
</feature>
<organism evidence="3 4">
    <name type="scientific">Acetobacter senegalensis</name>
    <dbReference type="NCBI Taxonomy" id="446692"/>
    <lineage>
        <taxon>Bacteria</taxon>
        <taxon>Pseudomonadati</taxon>
        <taxon>Pseudomonadota</taxon>
        <taxon>Alphaproteobacteria</taxon>
        <taxon>Acetobacterales</taxon>
        <taxon>Acetobacteraceae</taxon>
        <taxon>Acetobacter</taxon>
    </lineage>
</organism>
<dbReference type="KEGG" id="asz:ASN_1005"/>
<accession>A0A0U5FKQ8</accession>
<feature type="transmembrane region" description="Helical" evidence="1">
    <location>
        <begin position="260"/>
        <end position="281"/>
    </location>
</feature>
<dbReference type="EMBL" id="LN606600">
    <property type="protein sequence ID" value="CEF40397.1"/>
    <property type="molecule type" value="Genomic_DNA"/>
</dbReference>
<keyword evidence="1" id="KW-0812">Transmembrane</keyword>
<feature type="domain" description="CAAX prenyl protease 2/Lysostaphin resistance protein A-like" evidence="2">
    <location>
        <begin position="133"/>
        <end position="223"/>
    </location>
</feature>
<dbReference type="GO" id="GO:0080120">
    <property type="term" value="P:CAAX-box protein maturation"/>
    <property type="evidence" value="ECO:0007669"/>
    <property type="project" value="UniProtKB-ARBA"/>
</dbReference>
<keyword evidence="1" id="KW-1133">Transmembrane helix</keyword>
<feature type="transmembrane region" description="Helical" evidence="1">
    <location>
        <begin position="127"/>
        <end position="151"/>
    </location>
</feature>
<evidence type="ECO:0000259" key="2">
    <source>
        <dbReference type="Pfam" id="PF02517"/>
    </source>
</evidence>
<dbReference type="PATRIC" id="fig|446692.3.peg.999"/>
<dbReference type="GO" id="GO:0004175">
    <property type="term" value="F:endopeptidase activity"/>
    <property type="evidence" value="ECO:0007669"/>
    <property type="project" value="UniProtKB-ARBA"/>
</dbReference>
<dbReference type="Pfam" id="PF02517">
    <property type="entry name" value="Rce1-like"/>
    <property type="match status" value="1"/>
</dbReference>